<dbReference type="SUPFAM" id="SSF52172">
    <property type="entry name" value="CheY-like"/>
    <property type="match status" value="1"/>
</dbReference>
<dbReference type="PANTHER" id="PTHR44591">
    <property type="entry name" value="STRESS RESPONSE REGULATOR PROTEIN 1"/>
    <property type="match status" value="1"/>
</dbReference>
<dbReference type="PIRSF" id="PIRSF005897">
    <property type="entry name" value="RR_PatA"/>
    <property type="match status" value="1"/>
</dbReference>
<feature type="modified residue" description="4-aspartylphosphate" evidence="2">
    <location>
        <position position="318"/>
    </location>
</feature>
<evidence type="ECO:0000256" key="2">
    <source>
        <dbReference type="PROSITE-ProRule" id="PRU00169"/>
    </source>
</evidence>
<dbReference type="RefSeq" id="WP_045054013.1">
    <property type="nucleotide sequence ID" value="NZ_CAWMDP010000038.1"/>
</dbReference>
<evidence type="ECO:0000313" key="5">
    <source>
        <dbReference type="Proteomes" id="UP000032452"/>
    </source>
</evidence>
<dbReference type="InterPro" id="IPR025497">
    <property type="entry name" value="PatA-like_N"/>
</dbReference>
<protein>
    <recommendedName>
        <fullName evidence="3">Response regulatory domain-containing protein</fullName>
    </recommendedName>
</protein>
<dbReference type="PROSITE" id="PS50110">
    <property type="entry name" value="RESPONSE_REGULATORY"/>
    <property type="match status" value="1"/>
</dbReference>
<gene>
    <name evidence="4" type="ORF">UH38_07400</name>
</gene>
<dbReference type="AlphaFoldDB" id="A0A0D8ZU59"/>
<keyword evidence="1 2" id="KW-0597">Phosphoprotein</keyword>
<dbReference type="PANTHER" id="PTHR44591:SF23">
    <property type="entry name" value="CHEY SUBFAMILY"/>
    <property type="match status" value="1"/>
</dbReference>
<dbReference type="EMBL" id="JYON01000006">
    <property type="protein sequence ID" value="KJH72255.1"/>
    <property type="molecule type" value="Genomic_DNA"/>
</dbReference>
<dbReference type="STRING" id="1618023.UH38_07400"/>
<organism evidence="4 5">
    <name type="scientific">Aliterella atlantica CENA595</name>
    <dbReference type="NCBI Taxonomy" id="1618023"/>
    <lineage>
        <taxon>Bacteria</taxon>
        <taxon>Bacillati</taxon>
        <taxon>Cyanobacteriota</taxon>
        <taxon>Cyanophyceae</taxon>
        <taxon>Chroococcidiopsidales</taxon>
        <taxon>Aliterellaceae</taxon>
        <taxon>Aliterella</taxon>
    </lineage>
</organism>
<dbReference type="SMART" id="SM00448">
    <property type="entry name" value="REC"/>
    <property type="match status" value="1"/>
</dbReference>
<comment type="caution">
    <text evidence="4">The sequence shown here is derived from an EMBL/GenBank/DDBJ whole genome shotgun (WGS) entry which is preliminary data.</text>
</comment>
<dbReference type="InterPro" id="IPR011006">
    <property type="entry name" value="CheY-like_superfamily"/>
</dbReference>
<proteinExistence type="predicted"/>
<dbReference type="Pfam" id="PF14332">
    <property type="entry name" value="DUF4388"/>
    <property type="match status" value="1"/>
</dbReference>
<sequence>MMTANGSTTNSLSTHIETCQQQQYTGSLHVETADKAQHWSLYFCLGRLVWATGGLHNIKRWWRLMSQYCPQVPNIHKTDVWQIGEYQVLIALVKKQKIKGDEAVRVIRNTVTEVLFDVLQQEKHTQLTFISDKQDTLNASLTLINPQHALRHAWQAWQDWCKAGLENTSPNLAVLLKQPEQLQQHTSPPVYQTLVRVTDGQRTLRDLAVLMKQDLLLLTRLLMPYIRKGMMELIKIGDLLPPAGVSVKNNPRLAAKVLPRAIELKSAPLIACIDDSPIMNQLMEHILTRSGYRFVGINDAVEALPVLLENQPDLIFLDLMMPIANGYEVCSQIRRISQFKNIPVVILTGNDGIVDRVRAKIVGSSEFLSKPIKPEQVLAVLRKYLPLPASQPNRPDNKRSPI</sequence>
<dbReference type="InterPro" id="IPR024186">
    <property type="entry name" value="Sig_transdc_resp-reg_PatA"/>
</dbReference>
<dbReference type="Gene3D" id="3.40.50.2300">
    <property type="match status" value="1"/>
</dbReference>
<dbReference type="OrthoDB" id="417415at2"/>
<feature type="domain" description="Response regulatory" evidence="3">
    <location>
        <begin position="269"/>
        <end position="385"/>
    </location>
</feature>
<evidence type="ECO:0000259" key="3">
    <source>
        <dbReference type="PROSITE" id="PS50110"/>
    </source>
</evidence>
<dbReference type="InterPro" id="IPR001789">
    <property type="entry name" value="Sig_transdc_resp-reg_receiver"/>
</dbReference>
<dbReference type="Pfam" id="PF00072">
    <property type="entry name" value="Response_reg"/>
    <property type="match status" value="1"/>
</dbReference>
<evidence type="ECO:0000256" key="1">
    <source>
        <dbReference type="ARBA" id="ARBA00022553"/>
    </source>
</evidence>
<evidence type="ECO:0000313" key="4">
    <source>
        <dbReference type="EMBL" id="KJH72255.1"/>
    </source>
</evidence>
<reference evidence="4 5" key="1">
    <citation type="submission" date="2015-02" db="EMBL/GenBank/DDBJ databases">
        <title>Draft genome of a novel marine cyanobacterium (Chroococcales) isolated from South Atlantic Ocean.</title>
        <authorList>
            <person name="Rigonato J."/>
            <person name="Alvarenga D.O."/>
            <person name="Branco L.H."/>
            <person name="Varani A.M."/>
            <person name="Brandini F.P."/>
            <person name="Fiore M.F."/>
        </authorList>
    </citation>
    <scope>NUCLEOTIDE SEQUENCE [LARGE SCALE GENOMIC DNA]</scope>
    <source>
        <strain evidence="4 5">CENA595</strain>
    </source>
</reference>
<dbReference type="InterPro" id="IPR050595">
    <property type="entry name" value="Bact_response_regulator"/>
</dbReference>
<dbReference type="Proteomes" id="UP000032452">
    <property type="component" value="Unassembled WGS sequence"/>
</dbReference>
<accession>A0A0D8ZU59</accession>
<dbReference type="GO" id="GO:0000160">
    <property type="term" value="P:phosphorelay signal transduction system"/>
    <property type="evidence" value="ECO:0007669"/>
    <property type="project" value="InterPro"/>
</dbReference>
<name>A0A0D8ZU59_9CYAN</name>
<keyword evidence="5" id="KW-1185">Reference proteome</keyword>